<dbReference type="AlphaFoldDB" id="A0A1Y3GAD6"/>
<comment type="caution">
    <text evidence="1">The sequence shown here is derived from an EMBL/GenBank/DDBJ whole genome shotgun (WGS) entry which is preliminary data.</text>
</comment>
<dbReference type="Proteomes" id="UP000242683">
    <property type="component" value="Unassembled WGS sequence"/>
</dbReference>
<dbReference type="EMBL" id="JOPG01000020">
    <property type="protein sequence ID" value="OUJ05362.1"/>
    <property type="molecule type" value="Genomic_DNA"/>
</dbReference>
<sequence>MLVHGLDTVYDKITLCAVKVMRLAPLVQGCPAYRSGQGQAQYRAKATTHNQQFVTTLTSQILPASPRGQTPRQDSNVSGLSIYGLVVIFRDRPAVVLRNDGAVPNKPGERVC</sequence>
<evidence type="ECO:0000313" key="1">
    <source>
        <dbReference type="EMBL" id="OUJ05362.1"/>
    </source>
</evidence>
<proteinExistence type="predicted"/>
<reference evidence="2" key="1">
    <citation type="submission" date="2014-06" db="EMBL/GenBank/DDBJ databases">
        <authorList>
            <person name="Winans N.J."/>
            <person name="Newell P.D."/>
            <person name="Douglas A.E."/>
        </authorList>
    </citation>
    <scope>NUCLEOTIDE SEQUENCE [LARGE SCALE GENOMIC DNA]</scope>
    <source>
        <strain evidence="2">DsW_057</strain>
    </source>
</reference>
<name>A0A1Y3GAD6_9PROT</name>
<protein>
    <submittedName>
        <fullName evidence="1">Uncharacterized protein</fullName>
    </submittedName>
</protein>
<accession>A0A1Y3GAD6</accession>
<gene>
    <name evidence="1" type="ORF">HK23_06205</name>
</gene>
<organism evidence="1 2">
    <name type="scientific">Acetobacter malorum</name>
    <dbReference type="NCBI Taxonomy" id="178901"/>
    <lineage>
        <taxon>Bacteria</taxon>
        <taxon>Pseudomonadati</taxon>
        <taxon>Pseudomonadota</taxon>
        <taxon>Alphaproteobacteria</taxon>
        <taxon>Acetobacterales</taxon>
        <taxon>Acetobacteraceae</taxon>
        <taxon>Acetobacter</taxon>
    </lineage>
</organism>
<evidence type="ECO:0000313" key="2">
    <source>
        <dbReference type="Proteomes" id="UP000242683"/>
    </source>
</evidence>